<dbReference type="VEuPathDB" id="VectorBase:AMAM008693"/>
<keyword evidence="2" id="KW-0812">Transmembrane</keyword>
<feature type="region of interest" description="Disordered" evidence="1">
    <location>
        <begin position="1"/>
        <end position="55"/>
    </location>
</feature>
<dbReference type="Proteomes" id="UP000075901">
    <property type="component" value="Unassembled WGS sequence"/>
</dbReference>
<evidence type="ECO:0000313" key="4">
    <source>
        <dbReference type="Proteomes" id="UP000075901"/>
    </source>
</evidence>
<sequence>MRHHDRYGTAAQPRFGAAGPFLRTSTATPPPPSSSTPPQPSAPSPSWQNASSPCERQRRQITSRICLQCFKRRLVHSLLMHVLFSFFFALSLFVPKCSCMLANAAVNVGNARGAAERCKAKDLLEGTGNV</sequence>
<feature type="compositionally biased region" description="Pro residues" evidence="1">
    <location>
        <begin position="28"/>
        <end position="43"/>
    </location>
</feature>
<proteinExistence type="predicted"/>
<protein>
    <submittedName>
        <fullName evidence="3">Uncharacterized protein</fullName>
    </submittedName>
</protein>
<dbReference type="EnsemblMetazoa" id="AMAM008693-RA">
    <property type="protein sequence ID" value="AMAM008693-PA"/>
    <property type="gene ID" value="AMAM008693"/>
</dbReference>
<evidence type="ECO:0000256" key="1">
    <source>
        <dbReference type="SAM" id="MobiDB-lite"/>
    </source>
</evidence>
<accession>A0A182SKQ4</accession>
<dbReference type="AlphaFoldDB" id="A0A182SKQ4"/>
<keyword evidence="4" id="KW-1185">Reference proteome</keyword>
<keyword evidence="2" id="KW-1133">Transmembrane helix</keyword>
<organism evidence="3 4">
    <name type="scientific">Anopheles maculatus</name>
    <dbReference type="NCBI Taxonomy" id="74869"/>
    <lineage>
        <taxon>Eukaryota</taxon>
        <taxon>Metazoa</taxon>
        <taxon>Ecdysozoa</taxon>
        <taxon>Arthropoda</taxon>
        <taxon>Hexapoda</taxon>
        <taxon>Insecta</taxon>
        <taxon>Pterygota</taxon>
        <taxon>Neoptera</taxon>
        <taxon>Endopterygota</taxon>
        <taxon>Diptera</taxon>
        <taxon>Nematocera</taxon>
        <taxon>Culicoidea</taxon>
        <taxon>Culicidae</taxon>
        <taxon>Anophelinae</taxon>
        <taxon>Anopheles</taxon>
        <taxon>Anopheles maculatus group</taxon>
    </lineage>
</organism>
<evidence type="ECO:0000313" key="3">
    <source>
        <dbReference type="EnsemblMetazoa" id="AMAM008693-PA"/>
    </source>
</evidence>
<keyword evidence="2" id="KW-0472">Membrane</keyword>
<evidence type="ECO:0000256" key="2">
    <source>
        <dbReference type="SAM" id="Phobius"/>
    </source>
</evidence>
<feature type="transmembrane region" description="Helical" evidence="2">
    <location>
        <begin position="74"/>
        <end position="94"/>
    </location>
</feature>
<feature type="compositionally biased region" description="Low complexity" evidence="1">
    <location>
        <begin position="44"/>
        <end position="53"/>
    </location>
</feature>
<reference evidence="3" key="2">
    <citation type="submission" date="2020-05" db="UniProtKB">
        <authorList>
            <consortium name="EnsemblMetazoa"/>
        </authorList>
    </citation>
    <scope>IDENTIFICATION</scope>
    <source>
        <strain evidence="3">maculatus3</strain>
    </source>
</reference>
<name>A0A182SKQ4_9DIPT</name>
<reference evidence="4" key="1">
    <citation type="submission" date="2013-09" db="EMBL/GenBank/DDBJ databases">
        <title>The Genome Sequence of Anopheles maculatus species B.</title>
        <authorList>
            <consortium name="The Broad Institute Genomics Platform"/>
            <person name="Neafsey D.E."/>
            <person name="Besansky N."/>
            <person name="Howell P."/>
            <person name="Walton C."/>
            <person name="Young S.K."/>
            <person name="Zeng Q."/>
            <person name="Gargeya S."/>
            <person name="Fitzgerald M."/>
            <person name="Haas B."/>
            <person name="Abouelleil A."/>
            <person name="Allen A.W."/>
            <person name="Alvarado L."/>
            <person name="Arachchi H.M."/>
            <person name="Berlin A.M."/>
            <person name="Chapman S.B."/>
            <person name="Gainer-Dewar J."/>
            <person name="Goldberg J."/>
            <person name="Griggs A."/>
            <person name="Gujja S."/>
            <person name="Hansen M."/>
            <person name="Howarth C."/>
            <person name="Imamovic A."/>
            <person name="Ireland A."/>
            <person name="Larimer J."/>
            <person name="McCowan C."/>
            <person name="Murphy C."/>
            <person name="Pearson M."/>
            <person name="Poon T.W."/>
            <person name="Priest M."/>
            <person name="Roberts A."/>
            <person name="Saif S."/>
            <person name="Shea T."/>
            <person name="Sisk P."/>
            <person name="Sykes S."/>
            <person name="Wortman J."/>
            <person name="Nusbaum C."/>
            <person name="Birren B."/>
        </authorList>
    </citation>
    <scope>NUCLEOTIDE SEQUENCE [LARGE SCALE GENOMIC DNA]</scope>
    <source>
        <strain evidence="4">maculatus3</strain>
    </source>
</reference>